<keyword evidence="4" id="KW-0812">Transmembrane</keyword>
<accession>A0A931GYI1</accession>
<dbReference type="Pfam" id="PF13620">
    <property type="entry name" value="CarboxypepD_reg"/>
    <property type="match status" value="1"/>
</dbReference>
<dbReference type="InterPro" id="IPR057601">
    <property type="entry name" value="Oar-like_b-barrel"/>
</dbReference>
<evidence type="ECO:0000256" key="5">
    <source>
        <dbReference type="ARBA" id="ARBA00023136"/>
    </source>
</evidence>
<comment type="caution">
    <text evidence="9">The sequence shown here is derived from an EMBL/GenBank/DDBJ whole genome shotgun (WGS) entry which is preliminary data.</text>
</comment>
<dbReference type="Pfam" id="PF25183">
    <property type="entry name" value="OMP_b-brl_4"/>
    <property type="match status" value="2"/>
</dbReference>
<dbReference type="PANTHER" id="PTHR30069">
    <property type="entry name" value="TONB-DEPENDENT OUTER MEMBRANE RECEPTOR"/>
    <property type="match status" value="1"/>
</dbReference>
<keyword evidence="3" id="KW-1134">Transmembrane beta strand</keyword>
<dbReference type="InterPro" id="IPR008969">
    <property type="entry name" value="CarboxyPept-like_regulatory"/>
</dbReference>
<evidence type="ECO:0000313" key="10">
    <source>
        <dbReference type="Proteomes" id="UP000628448"/>
    </source>
</evidence>
<comment type="subcellular location">
    <subcellularLocation>
        <location evidence="1">Cell outer membrane</location>
        <topology evidence="1">Multi-pass membrane protein</topology>
    </subcellularLocation>
</comment>
<dbReference type="SUPFAM" id="SSF56935">
    <property type="entry name" value="Porins"/>
    <property type="match status" value="1"/>
</dbReference>
<name>A0A931GYI1_9BACT</name>
<feature type="domain" description="TonB-dependent transporter Oar-like beta-barrel" evidence="8">
    <location>
        <begin position="351"/>
        <end position="1039"/>
    </location>
</feature>
<dbReference type="RefSeq" id="WP_196990144.1">
    <property type="nucleotide sequence ID" value="NZ_JADWYR010000001.1"/>
</dbReference>
<organism evidence="9 10">
    <name type="scientific">Panacibacter microcysteis</name>
    <dbReference type="NCBI Taxonomy" id="2793269"/>
    <lineage>
        <taxon>Bacteria</taxon>
        <taxon>Pseudomonadati</taxon>
        <taxon>Bacteroidota</taxon>
        <taxon>Chitinophagia</taxon>
        <taxon>Chitinophagales</taxon>
        <taxon>Chitinophagaceae</taxon>
        <taxon>Panacibacter</taxon>
    </lineage>
</organism>
<dbReference type="GO" id="GO:0044718">
    <property type="term" value="P:siderophore transmembrane transport"/>
    <property type="evidence" value="ECO:0007669"/>
    <property type="project" value="TreeGrafter"/>
</dbReference>
<protein>
    <submittedName>
        <fullName evidence="9">TonB-dependent receptor</fullName>
    </submittedName>
</protein>
<feature type="chain" id="PRO_5036904879" evidence="7">
    <location>
        <begin position="23"/>
        <end position="1110"/>
    </location>
</feature>
<evidence type="ECO:0000256" key="2">
    <source>
        <dbReference type="ARBA" id="ARBA00022448"/>
    </source>
</evidence>
<evidence type="ECO:0000256" key="4">
    <source>
        <dbReference type="ARBA" id="ARBA00022692"/>
    </source>
</evidence>
<sequence>MRKILEVFILVLVLGALPFAQATGQVTTASISGTVRTADAQALEGATVTAVHVPSGTRYVVVSGKNGVYTFANVRVGGPFSISVSYAGYENKEEKDIYTSLGNTTTVDFAMSAGSATLSDVVVASTARSSLINSRKNGASTTLGTQTINTVPVINRTINDVTKYNAYSNGRSFAGQDPRFNNFTIDGSVFNNGFGLGSSAIAGGRTGTTAISLDALEELQINIAPFDIRQSGFAGAGINAVTRSGTNDVNGSAYYLWNNRNLAGKKADTSEVPKTPFESKTYGFRVGGPIIKNKLFFFINGESVRSTRPALDYVADKPGAVGNISRTTAADLEDLKSFMQTNFNYDMGAIDNFNNEVKSDKFLVRLDYNISDKHKLTVRYSHHNSESDVIVSNSSSGNLAGNGNRQNLPLAISAQNNGYKIQDNTRSIVAELNSTFGRKFSNQFLATYNKQIEDRKYRTDIFPTVDILKDGSTYTSLGFDPFTPNNRLDYATINFTDNFTWFAGKHTLVAGYSFEAFKSNNLFVPSSNGVWVFNSIEDFKTAALAYNANPNLETSPVAIGRFNYRYSLLPEGELPWQVFKTNTHSLYFQDEFKATRNFRITGGIRFDYVSIPNTAEKYFNPVVDTIDFKTPDGQNYHVNTGITPKSRIYVSPRIGFNWNVKGNSSLIIRGGTGIFLSRIPYVLISNQLGNNGVNTGVLNITGDAAANYPFTLDPSRYRPANTDITALSGYAINASDPNLKFPQVWKTNLGIDQKLPGGLVATIEGIFNKNINALNYIDANLNAPTGKFNAGADTRDVYPAFGLSGSAATAARFINSKVSNAYVLTNNDKGYSYSLTAKLEKTFVRHWGGMLGYTYAKAKDVSFVASTVNANVPTIYGVNYLTNAYSDNDLRHRIVSNISYRINYGKKVGGATTLTLGFIAASGNKLSYILSNDLNGDGQINDLIYIPKSASELKFVDITSSGTVLYTAAQQQTAFDAYINNNKYLSERRGSYAERNGAALPWLKRLDLSAEQDFIVRTGKNNKPNTLRFRIDILNFTNLISQKWGVAQISTTASPLTFAGKDAVTGEPTYRLATQNANGSTILLRDSFVKSRTIDDVYQIQLGIRYIFGN</sequence>
<gene>
    <name evidence="9" type="ORF">I5907_07745</name>
</gene>
<keyword evidence="6" id="KW-0998">Cell outer membrane</keyword>
<evidence type="ECO:0000256" key="6">
    <source>
        <dbReference type="ARBA" id="ARBA00023237"/>
    </source>
</evidence>
<reference evidence="9" key="1">
    <citation type="submission" date="2020-11" db="EMBL/GenBank/DDBJ databases">
        <title>Bacterial whole genome sequence for Panacibacter sp. DH6.</title>
        <authorList>
            <person name="Le V."/>
            <person name="Ko S."/>
            <person name="Ahn C.-Y."/>
            <person name="Oh H.-M."/>
        </authorList>
    </citation>
    <scope>NUCLEOTIDE SEQUENCE</scope>
    <source>
        <strain evidence="9">DH6</strain>
    </source>
</reference>
<feature type="signal peptide" evidence="7">
    <location>
        <begin position="1"/>
        <end position="22"/>
    </location>
</feature>
<dbReference type="GO" id="GO:0009279">
    <property type="term" value="C:cell outer membrane"/>
    <property type="evidence" value="ECO:0007669"/>
    <property type="project" value="UniProtKB-SubCell"/>
</dbReference>
<evidence type="ECO:0000256" key="1">
    <source>
        <dbReference type="ARBA" id="ARBA00004571"/>
    </source>
</evidence>
<proteinExistence type="predicted"/>
<keyword evidence="9" id="KW-0675">Receptor</keyword>
<dbReference type="Gene3D" id="2.40.170.20">
    <property type="entry name" value="TonB-dependent receptor, beta-barrel domain"/>
    <property type="match status" value="1"/>
</dbReference>
<keyword evidence="2" id="KW-0813">Transport</keyword>
<dbReference type="AlphaFoldDB" id="A0A931GYI1"/>
<evidence type="ECO:0000313" key="9">
    <source>
        <dbReference type="EMBL" id="MBG9376122.1"/>
    </source>
</evidence>
<keyword evidence="7" id="KW-0732">Signal</keyword>
<dbReference type="Gene3D" id="2.60.40.1120">
    <property type="entry name" value="Carboxypeptidase-like, regulatory domain"/>
    <property type="match status" value="1"/>
</dbReference>
<dbReference type="EMBL" id="JADWYR010000001">
    <property type="protein sequence ID" value="MBG9376122.1"/>
    <property type="molecule type" value="Genomic_DNA"/>
</dbReference>
<evidence type="ECO:0000256" key="7">
    <source>
        <dbReference type="SAM" id="SignalP"/>
    </source>
</evidence>
<feature type="domain" description="TonB-dependent transporter Oar-like beta-barrel" evidence="8">
    <location>
        <begin position="241"/>
        <end position="310"/>
    </location>
</feature>
<keyword evidence="10" id="KW-1185">Reference proteome</keyword>
<dbReference type="InterPro" id="IPR039426">
    <property type="entry name" value="TonB-dep_rcpt-like"/>
</dbReference>
<dbReference type="Proteomes" id="UP000628448">
    <property type="component" value="Unassembled WGS sequence"/>
</dbReference>
<dbReference type="PANTHER" id="PTHR30069:SF46">
    <property type="entry name" value="OAR PROTEIN"/>
    <property type="match status" value="1"/>
</dbReference>
<dbReference type="SUPFAM" id="SSF49464">
    <property type="entry name" value="Carboxypeptidase regulatory domain-like"/>
    <property type="match status" value="1"/>
</dbReference>
<evidence type="ECO:0000259" key="8">
    <source>
        <dbReference type="Pfam" id="PF25183"/>
    </source>
</evidence>
<dbReference type="InterPro" id="IPR036942">
    <property type="entry name" value="Beta-barrel_TonB_sf"/>
</dbReference>
<dbReference type="GO" id="GO:0015344">
    <property type="term" value="F:siderophore uptake transmembrane transporter activity"/>
    <property type="evidence" value="ECO:0007669"/>
    <property type="project" value="TreeGrafter"/>
</dbReference>
<keyword evidence="5" id="KW-0472">Membrane</keyword>
<evidence type="ECO:0000256" key="3">
    <source>
        <dbReference type="ARBA" id="ARBA00022452"/>
    </source>
</evidence>